<proteinExistence type="predicted"/>
<feature type="compositionally biased region" description="Polar residues" evidence="1">
    <location>
        <begin position="395"/>
        <end position="412"/>
    </location>
</feature>
<dbReference type="AlphaFoldDB" id="A0AAE0I2Y2"/>
<feature type="region of interest" description="Disordered" evidence="1">
    <location>
        <begin position="458"/>
        <end position="541"/>
    </location>
</feature>
<sequence>MCTYDYTPYTGCTKGQQHFFLQWMKCNKALDNGNRHCRLENSVEVEDLKRLSGNVLCCPIHSPIVVQQYEFRFQQTKRHDLPIQGSKSDDNMRPRSRALSRRSTCKPTLNEEGTAVRFDDCAEQEPRRKKKTVRGVSPATSHDSRPPSPPPSPDTLHPPREHEEHRPASVRRVSSNSKLRRRASSADVGHLPSYSTIRHSRAVPSIDSTVVLDDEPSTVTKKEESLNIAEVGRLGLPSKPDIHRRASMISRSGSDEVERKRAERQAAVNAGSDCSVASQDGDADVLDKKFEPPATRPTVRRGRTVTARGSEDKSMKRIEEDGLLDAGEWEGRERPRSRSALTLNVDDLHKRSKRESKYVRDTPPVCAATNPVSQFEQDDADELPRQLPSRKPGTHRSSSTNSAGDASTSTTAIRREPSRASRRYEDQLVEGRKWAAARDSMALAANMKPVTIAAYDNHLQAFQQQQQDPKRESNDSGYQSTHHHQPDNSEKQQPRNTLQKAPRPPALDLSAAAEQRSHSSPPKLPAAPDAGQAKGSLFKKMGLRRKISSLWERQQRNEADEATV</sequence>
<feature type="compositionally biased region" description="Basic and acidic residues" evidence="1">
    <location>
        <begin position="484"/>
        <end position="493"/>
    </location>
</feature>
<gene>
    <name evidence="2" type="ORF">B0T19DRAFT_435305</name>
</gene>
<dbReference type="Proteomes" id="UP001286456">
    <property type="component" value="Unassembled WGS sequence"/>
</dbReference>
<feature type="region of interest" description="Disordered" evidence="1">
    <location>
        <begin position="249"/>
        <end position="432"/>
    </location>
</feature>
<reference evidence="2" key="1">
    <citation type="journal article" date="2023" name="Mol. Phylogenet. Evol.">
        <title>Genome-scale phylogeny and comparative genomics of the fungal order Sordariales.</title>
        <authorList>
            <person name="Hensen N."/>
            <person name="Bonometti L."/>
            <person name="Westerberg I."/>
            <person name="Brannstrom I.O."/>
            <person name="Guillou S."/>
            <person name="Cros-Aarteil S."/>
            <person name="Calhoun S."/>
            <person name="Haridas S."/>
            <person name="Kuo A."/>
            <person name="Mondo S."/>
            <person name="Pangilinan J."/>
            <person name="Riley R."/>
            <person name="LaButti K."/>
            <person name="Andreopoulos B."/>
            <person name="Lipzen A."/>
            <person name="Chen C."/>
            <person name="Yan M."/>
            <person name="Daum C."/>
            <person name="Ng V."/>
            <person name="Clum A."/>
            <person name="Steindorff A."/>
            <person name="Ohm R.A."/>
            <person name="Martin F."/>
            <person name="Silar P."/>
            <person name="Natvig D.O."/>
            <person name="Lalanne C."/>
            <person name="Gautier V."/>
            <person name="Ament-Velasquez S.L."/>
            <person name="Kruys A."/>
            <person name="Hutchinson M.I."/>
            <person name="Powell A.J."/>
            <person name="Barry K."/>
            <person name="Miller A.N."/>
            <person name="Grigoriev I.V."/>
            <person name="Debuchy R."/>
            <person name="Gladieux P."/>
            <person name="Hiltunen Thoren M."/>
            <person name="Johannesson H."/>
        </authorList>
    </citation>
    <scope>NUCLEOTIDE SEQUENCE</scope>
    <source>
        <strain evidence="2">SMH4131-1</strain>
    </source>
</reference>
<evidence type="ECO:0000256" key="1">
    <source>
        <dbReference type="SAM" id="MobiDB-lite"/>
    </source>
</evidence>
<evidence type="ECO:0000313" key="2">
    <source>
        <dbReference type="EMBL" id="KAK3317623.1"/>
    </source>
</evidence>
<accession>A0AAE0I2Y2</accession>
<dbReference type="EMBL" id="JAUEPO010000007">
    <property type="protein sequence ID" value="KAK3317623.1"/>
    <property type="molecule type" value="Genomic_DNA"/>
</dbReference>
<feature type="region of interest" description="Disordered" evidence="1">
    <location>
        <begin position="80"/>
        <end position="192"/>
    </location>
</feature>
<feature type="compositionally biased region" description="Basic and acidic residues" evidence="1">
    <location>
        <begin position="157"/>
        <end position="167"/>
    </location>
</feature>
<feature type="compositionally biased region" description="Basic and acidic residues" evidence="1">
    <location>
        <begin position="117"/>
        <end position="126"/>
    </location>
</feature>
<keyword evidence="3" id="KW-1185">Reference proteome</keyword>
<comment type="caution">
    <text evidence="2">The sequence shown here is derived from an EMBL/GenBank/DDBJ whole genome shotgun (WGS) entry which is preliminary data.</text>
</comment>
<feature type="compositionally biased region" description="Basic and acidic residues" evidence="1">
    <location>
        <begin position="253"/>
        <end position="264"/>
    </location>
</feature>
<feature type="compositionally biased region" description="Basic and acidic residues" evidence="1">
    <location>
        <begin position="309"/>
        <end position="320"/>
    </location>
</feature>
<feature type="compositionally biased region" description="Basic and acidic residues" evidence="1">
    <location>
        <begin position="80"/>
        <end position="93"/>
    </location>
</feature>
<name>A0AAE0I2Y2_9PEZI</name>
<reference evidence="2" key="2">
    <citation type="submission" date="2023-06" db="EMBL/GenBank/DDBJ databases">
        <authorList>
            <consortium name="Lawrence Berkeley National Laboratory"/>
            <person name="Haridas S."/>
            <person name="Hensen N."/>
            <person name="Bonometti L."/>
            <person name="Westerberg I."/>
            <person name="Brannstrom I.O."/>
            <person name="Guillou S."/>
            <person name="Cros-Aarteil S."/>
            <person name="Calhoun S."/>
            <person name="Kuo A."/>
            <person name="Mondo S."/>
            <person name="Pangilinan J."/>
            <person name="Riley R."/>
            <person name="Labutti K."/>
            <person name="Andreopoulos B."/>
            <person name="Lipzen A."/>
            <person name="Chen C."/>
            <person name="Yanf M."/>
            <person name="Daum C."/>
            <person name="Ng V."/>
            <person name="Clum A."/>
            <person name="Steindorff A."/>
            <person name="Ohm R."/>
            <person name="Martin F."/>
            <person name="Silar P."/>
            <person name="Natvig D."/>
            <person name="Lalanne C."/>
            <person name="Gautier V."/>
            <person name="Ament-Velasquez S.L."/>
            <person name="Kruys A."/>
            <person name="Hutchinson M.I."/>
            <person name="Powell A.J."/>
            <person name="Barry K."/>
            <person name="Miller A.N."/>
            <person name="Grigoriev I.V."/>
            <person name="Debuchy R."/>
            <person name="Gladieux P."/>
            <person name="Thoren M.H."/>
            <person name="Johannesson H."/>
        </authorList>
    </citation>
    <scope>NUCLEOTIDE SEQUENCE</scope>
    <source>
        <strain evidence="2">SMH4131-1</strain>
    </source>
</reference>
<feature type="compositionally biased region" description="Basic and acidic residues" evidence="1">
    <location>
        <begin position="413"/>
        <end position="432"/>
    </location>
</feature>
<evidence type="ECO:0000313" key="3">
    <source>
        <dbReference type="Proteomes" id="UP001286456"/>
    </source>
</evidence>
<organism evidence="2 3">
    <name type="scientific">Cercophora scortea</name>
    <dbReference type="NCBI Taxonomy" id="314031"/>
    <lineage>
        <taxon>Eukaryota</taxon>
        <taxon>Fungi</taxon>
        <taxon>Dikarya</taxon>
        <taxon>Ascomycota</taxon>
        <taxon>Pezizomycotina</taxon>
        <taxon>Sordariomycetes</taxon>
        <taxon>Sordariomycetidae</taxon>
        <taxon>Sordariales</taxon>
        <taxon>Lasiosphaeriaceae</taxon>
        <taxon>Cercophora</taxon>
    </lineage>
</organism>
<feature type="compositionally biased region" description="Basic residues" evidence="1">
    <location>
        <begin position="94"/>
        <end position="104"/>
    </location>
</feature>
<protein>
    <submittedName>
        <fullName evidence="2">Uncharacterized protein</fullName>
    </submittedName>
</protein>